<evidence type="ECO:0000313" key="1">
    <source>
        <dbReference type="EMBL" id="MBD8042608.1"/>
    </source>
</evidence>
<dbReference type="EMBL" id="JACSQC010000001">
    <property type="protein sequence ID" value="MBD8042608.1"/>
    <property type="molecule type" value="Genomic_DNA"/>
</dbReference>
<dbReference type="SUPFAM" id="SSF54060">
    <property type="entry name" value="His-Me finger endonucleases"/>
    <property type="match status" value="1"/>
</dbReference>
<dbReference type="Pfam" id="PF02945">
    <property type="entry name" value="Endonuclease_7"/>
    <property type="match status" value="1"/>
</dbReference>
<organism evidence="1 2">
    <name type="scientific">Arthrobacter pullicola</name>
    <dbReference type="NCBI Taxonomy" id="2762224"/>
    <lineage>
        <taxon>Bacteria</taxon>
        <taxon>Bacillati</taxon>
        <taxon>Actinomycetota</taxon>
        <taxon>Actinomycetes</taxon>
        <taxon>Micrococcales</taxon>
        <taxon>Micrococcaceae</taxon>
        <taxon>Arthrobacter</taxon>
    </lineage>
</organism>
<dbReference type="InterPro" id="IPR004211">
    <property type="entry name" value="Endonuclease_7"/>
</dbReference>
<gene>
    <name evidence="1" type="ORF">H9638_02160</name>
</gene>
<evidence type="ECO:0000313" key="2">
    <source>
        <dbReference type="Proteomes" id="UP000652763"/>
    </source>
</evidence>
<name>A0ABR8YEP6_9MICC</name>
<accession>A0ABR8YEP6</accession>
<dbReference type="Proteomes" id="UP000652763">
    <property type="component" value="Unassembled WGS sequence"/>
</dbReference>
<dbReference type="InterPro" id="IPR038563">
    <property type="entry name" value="Endonuclease_7_sf"/>
</dbReference>
<sequence>MKNFGLSKADIERILGEQGEACAICRSPFTPARTISVDHDHACCPGNYSCGQCVRGFLCSSCNSGLGWMKDSVPGLYASVAYLTSWQQRRTSSGPASPA</sequence>
<evidence type="ECO:0008006" key="3">
    <source>
        <dbReference type="Google" id="ProtNLM"/>
    </source>
</evidence>
<keyword evidence="2" id="KW-1185">Reference proteome</keyword>
<dbReference type="Gene3D" id="3.40.1800.10">
    <property type="entry name" value="His-Me finger endonucleases"/>
    <property type="match status" value="1"/>
</dbReference>
<proteinExistence type="predicted"/>
<reference evidence="1 2" key="1">
    <citation type="submission" date="2020-08" db="EMBL/GenBank/DDBJ databases">
        <title>A Genomic Blueprint of the Chicken Gut Microbiome.</title>
        <authorList>
            <person name="Gilroy R."/>
            <person name="Ravi A."/>
            <person name="Getino M."/>
            <person name="Pursley I."/>
            <person name="Horton D.L."/>
            <person name="Alikhan N.-F."/>
            <person name="Baker D."/>
            <person name="Gharbi K."/>
            <person name="Hall N."/>
            <person name="Watson M."/>
            <person name="Adriaenssens E.M."/>
            <person name="Foster-Nyarko E."/>
            <person name="Jarju S."/>
            <person name="Secka A."/>
            <person name="Antonio M."/>
            <person name="Oren A."/>
            <person name="Chaudhuri R."/>
            <person name="La Ragione R.M."/>
            <person name="Hildebrand F."/>
            <person name="Pallen M.J."/>
        </authorList>
    </citation>
    <scope>NUCLEOTIDE SEQUENCE [LARGE SCALE GENOMIC DNA]</scope>
    <source>
        <strain evidence="1 2">Sa2BUA2</strain>
    </source>
</reference>
<comment type="caution">
    <text evidence="1">The sequence shown here is derived from an EMBL/GenBank/DDBJ whole genome shotgun (WGS) entry which is preliminary data.</text>
</comment>
<protein>
    <recommendedName>
        <fullName evidence="3">Recombination endonuclease VII</fullName>
    </recommendedName>
</protein>
<dbReference type="InterPro" id="IPR044925">
    <property type="entry name" value="His-Me_finger_sf"/>
</dbReference>